<evidence type="ECO:0000313" key="3">
    <source>
        <dbReference type="EMBL" id="KFD68142.1"/>
    </source>
</evidence>
<sequence>MFFMVFTQGALPQSSPPHEFTQVWVHCGPVDAATQLTPPLCMRPQGLIVCLRVRPRPWMDEVRGVVNTQVRVTVAGQTGSGQAHLDTSEMGAQCEPA</sequence>
<organism evidence="3">
    <name type="scientific">Trichuris suis</name>
    <name type="common">pig whipworm</name>
    <dbReference type="NCBI Taxonomy" id="68888"/>
    <lineage>
        <taxon>Eukaryota</taxon>
        <taxon>Metazoa</taxon>
        <taxon>Ecdysozoa</taxon>
        <taxon>Nematoda</taxon>
        <taxon>Enoplea</taxon>
        <taxon>Dorylaimia</taxon>
        <taxon>Trichinellida</taxon>
        <taxon>Trichuridae</taxon>
        <taxon>Trichuris</taxon>
    </lineage>
</organism>
<proteinExistence type="predicted"/>
<evidence type="ECO:0000313" key="2">
    <source>
        <dbReference type="EMBL" id="KFD56796.1"/>
    </source>
</evidence>
<gene>
    <name evidence="2" type="ORF">M513_02473</name>
    <name evidence="3" type="ORF">M514_02473</name>
</gene>
<evidence type="ECO:0000313" key="4">
    <source>
        <dbReference type="Proteomes" id="UP000030764"/>
    </source>
</evidence>
<accession>A0A085NF96</accession>
<keyword evidence="4" id="KW-1185">Reference proteome</keyword>
<dbReference type="EMBL" id="KL363192">
    <property type="protein sequence ID" value="KFD56796.1"/>
    <property type="molecule type" value="Genomic_DNA"/>
</dbReference>
<name>A0A085NF96_9BILA</name>
<evidence type="ECO:0000256" key="1">
    <source>
        <dbReference type="SAM" id="MobiDB-lite"/>
    </source>
</evidence>
<feature type="region of interest" description="Disordered" evidence="1">
    <location>
        <begin position="77"/>
        <end position="97"/>
    </location>
</feature>
<dbReference type="Proteomes" id="UP000030758">
    <property type="component" value="Unassembled WGS sequence"/>
</dbReference>
<protein>
    <submittedName>
        <fullName evidence="3">Uncharacterized protein</fullName>
    </submittedName>
</protein>
<reference evidence="3 4" key="1">
    <citation type="journal article" date="2014" name="Nat. Genet.">
        <title>Genome and transcriptome of the porcine whipworm Trichuris suis.</title>
        <authorList>
            <person name="Jex A.R."/>
            <person name="Nejsum P."/>
            <person name="Schwarz E.M."/>
            <person name="Hu L."/>
            <person name="Young N.D."/>
            <person name="Hall R.S."/>
            <person name="Korhonen P.K."/>
            <person name="Liao S."/>
            <person name="Thamsborg S."/>
            <person name="Xia J."/>
            <person name="Xu P."/>
            <person name="Wang S."/>
            <person name="Scheerlinck J.P."/>
            <person name="Hofmann A."/>
            <person name="Sternberg P.W."/>
            <person name="Wang J."/>
            <person name="Gasser R.B."/>
        </authorList>
    </citation>
    <scope>NUCLEOTIDE SEQUENCE [LARGE SCALE GENOMIC DNA]</scope>
    <source>
        <strain evidence="3">DCEP-RM93F</strain>
        <strain evidence="2">DCEP-RM93M</strain>
    </source>
</reference>
<dbReference type="Proteomes" id="UP000030764">
    <property type="component" value="Unassembled WGS sequence"/>
</dbReference>
<dbReference type="EMBL" id="KL367507">
    <property type="protein sequence ID" value="KFD68142.1"/>
    <property type="molecule type" value="Genomic_DNA"/>
</dbReference>
<dbReference type="AlphaFoldDB" id="A0A085NF96"/>